<evidence type="ECO:0008006" key="4">
    <source>
        <dbReference type="Google" id="ProtNLM"/>
    </source>
</evidence>
<reference evidence="2" key="1">
    <citation type="submission" date="2021-03" db="EMBL/GenBank/DDBJ databases">
        <title>Comparative genomics and phylogenomic investigation of the class Geoglossomycetes provide insights into ecological specialization and systematics.</title>
        <authorList>
            <person name="Melie T."/>
            <person name="Pirro S."/>
            <person name="Miller A.N."/>
            <person name="Quandt A."/>
        </authorList>
    </citation>
    <scope>NUCLEOTIDE SEQUENCE</scope>
    <source>
        <strain evidence="2">CAQ_001_2017</strain>
    </source>
</reference>
<organism evidence="2 3">
    <name type="scientific">Trichoglossum hirsutum</name>
    <dbReference type="NCBI Taxonomy" id="265104"/>
    <lineage>
        <taxon>Eukaryota</taxon>
        <taxon>Fungi</taxon>
        <taxon>Dikarya</taxon>
        <taxon>Ascomycota</taxon>
        <taxon>Pezizomycotina</taxon>
        <taxon>Geoglossomycetes</taxon>
        <taxon>Geoglossales</taxon>
        <taxon>Geoglossaceae</taxon>
        <taxon>Trichoglossum</taxon>
    </lineage>
</organism>
<dbReference type="AlphaFoldDB" id="A0A9P8RQ24"/>
<dbReference type="SUPFAM" id="SSF52540">
    <property type="entry name" value="P-loop containing nucleoside triphosphate hydrolases"/>
    <property type="match status" value="1"/>
</dbReference>
<dbReference type="EMBL" id="JAGHQM010000553">
    <property type="protein sequence ID" value="KAH0559631.1"/>
    <property type="molecule type" value="Genomic_DNA"/>
</dbReference>
<comment type="caution">
    <text evidence="2">The sequence shown here is derived from an EMBL/GenBank/DDBJ whole genome shotgun (WGS) entry which is preliminary data.</text>
</comment>
<proteinExistence type="predicted"/>
<evidence type="ECO:0000313" key="3">
    <source>
        <dbReference type="Proteomes" id="UP000750711"/>
    </source>
</evidence>
<gene>
    <name evidence="2" type="ORF">GP486_003854</name>
</gene>
<sequence>MFTRITSRAAAFHPRCPGTLRQSLGAARRATSMASSPGLGVGTGELHDKATTGAPSPHDGHRRAVDGAPSIAAEGIAKQGDVTPKQRDILPSDIDLAFAHQQEAQEPDIPPKIPSSRIDPTDNDDPHRRAQMELLSVSDGGIAGGAGKIEEVATTPLFSQAVKVAAADPKTLGRSVTFPQYGLIGGLLAGSSNPYDPRLFLNTDAPWSAFICGSQGSGKSHTLSCILENSLVSLPTLGALPKPLAALVFHYDVVRKVLRKTAVTSKDKRKLDFERFKKLIGSEPLSAMQRDFLKLRLDLLESFIDRSEAERPGAWDFQPGTLTIVDLSCPFVDEKTACMMFDVCLSVFLEQNSKVGKMVVLDEAHKFMSQSSSANRLTQSLLSVIRLQRHLATRVVIATQEPTISPKILDLCSMAIVHRFTSPQWLQAISSHLAGAAVTDDDLETRRLKRIFQRIVGLNVGEALLFSPSAITSVAEESYDETGVRKKGRFLERLGVGYLKMRVRKRLTTDGGRSIMAADNENTN</sequence>
<keyword evidence="3" id="KW-1185">Reference proteome</keyword>
<dbReference type="Gene3D" id="3.40.50.300">
    <property type="entry name" value="P-loop containing nucleotide triphosphate hydrolases"/>
    <property type="match status" value="1"/>
</dbReference>
<accession>A0A9P8RQ24</accession>
<protein>
    <recommendedName>
        <fullName evidence="4">P-loop containing nucleoside triphosphate hydrolase protein</fullName>
    </recommendedName>
</protein>
<feature type="region of interest" description="Disordered" evidence="1">
    <location>
        <begin position="102"/>
        <end position="127"/>
    </location>
</feature>
<dbReference type="Proteomes" id="UP000750711">
    <property type="component" value="Unassembled WGS sequence"/>
</dbReference>
<dbReference type="InterPro" id="IPR027417">
    <property type="entry name" value="P-loop_NTPase"/>
</dbReference>
<evidence type="ECO:0000313" key="2">
    <source>
        <dbReference type="EMBL" id="KAH0559631.1"/>
    </source>
</evidence>
<name>A0A9P8RQ24_9PEZI</name>
<evidence type="ECO:0000256" key="1">
    <source>
        <dbReference type="SAM" id="MobiDB-lite"/>
    </source>
</evidence>
<feature type="region of interest" description="Disordered" evidence="1">
    <location>
        <begin position="24"/>
        <end position="65"/>
    </location>
</feature>